<keyword evidence="4" id="KW-0614">Plasmid</keyword>
<proteinExistence type="predicted"/>
<dbReference type="EMBL" id="MT929285">
    <property type="protein sequence ID" value="QNT36668.1"/>
    <property type="molecule type" value="Genomic_DNA"/>
</dbReference>
<accession>A0A7H1KTH8</accession>
<evidence type="ECO:0000313" key="4">
    <source>
        <dbReference type="EMBL" id="QNT37242.1"/>
    </source>
</evidence>
<evidence type="ECO:0000313" key="1">
    <source>
        <dbReference type="EMBL" id="QNT36668.1"/>
    </source>
</evidence>
<evidence type="ECO:0008006" key="5">
    <source>
        <dbReference type="Google" id="ProtNLM"/>
    </source>
</evidence>
<evidence type="ECO:0000313" key="2">
    <source>
        <dbReference type="EMBL" id="QNT36922.1"/>
    </source>
</evidence>
<geneLocation type="plasmid" evidence="4">
    <name>pMCR_170_D1</name>
</geneLocation>
<organism evidence="4">
    <name type="scientific">Escherichia coli</name>
    <dbReference type="NCBI Taxonomy" id="562"/>
    <lineage>
        <taxon>Bacteria</taxon>
        <taxon>Pseudomonadati</taxon>
        <taxon>Pseudomonadota</taxon>
        <taxon>Gammaproteobacteria</taxon>
        <taxon>Enterobacterales</taxon>
        <taxon>Enterobacteriaceae</taxon>
        <taxon>Escherichia</taxon>
    </lineage>
</organism>
<protein>
    <recommendedName>
        <fullName evidence="5">TgtA5 cluster protein 2</fullName>
    </recommendedName>
</protein>
<reference evidence="4" key="1">
    <citation type="submission" date="2020-08" db="EMBL/GenBank/DDBJ databases">
        <title>Characterization of the complete nucleotide sequences of mcr-1-encoding plasmids from Enterobacteriaceae isolates in retailed raw meat products from the Czech Republic.</title>
        <authorList>
            <person name="Zelendova M."/>
            <person name="Papagiannitsis C.C."/>
            <person name="Valcek A."/>
            <person name="Medvecky M."/>
            <person name="Bitar I."/>
            <person name="Hrabak J."/>
            <person name="Gelbicova T."/>
            <person name="Barakova A."/>
            <person name="Kutilova I."/>
            <person name="Karpiskova R."/>
            <person name="Dolejska M."/>
        </authorList>
    </citation>
    <scope>NUCLEOTIDE SEQUENCE</scope>
    <source>
        <strain evidence="2">1085_17_C1</strain>
        <strain evidence="3">1139_17_D1</strain>
        <strain evidence="4">170_17_D1</strain>
        <strain evidence="1">915_17_E1</strain>
        <plasmid evidence="2">pMCR_1085_C1</plasmid>
        <plasmid evidence="3">pMCR_1139_D1</plasmid>
        <plasmid evidence="4">pMCR_170_D1</plasmid>
        <plasmid evidence="1">pMCR_915_E1</plasmid>
    </source>
</reference>
<name>A0A7H1KTH8_ECOLX</name>
<geneLocation type="plasmid" evidence="1">
    <name>pMCR_915_E1</name>
</geneLocation>
<dbReference type="EMBL" id="MT929287">
    <property type="protein sequence ID" value="QNT37164.1"/>
    <property type="molecule type" value="Genomic_DNA"/>
</dbReference>
<dbReference type="AlphaFoldDB" id="A0A7H1KTH8"/>
<evidence type="ECO:0000313" key="3">
    <source>
        <dbReference type="EMBL" id="QNT37164.1"/>
    </source>
</evidence>
<dbReference type="EMBL" id="MT929286">
    <property type="protein sequence ID" value="QNT36922.1"/>
    <property type="molecule type" value="Genomic_DNA"/>
</dbReference>
<dbReference type="EMBL" id="MT929288">
    <property type="protein sequence ID" value="QNT37242.1"/>
    <property type="molecule type" value="Genomic_DNA"/>
</dbReference>
<geneLocation type="plasmid" evidence="2">
    <name>pMCR_1085_C1</name>
</geneLocation>
<geneLocation type="plasmid" evidence="3">
    <name>pMCR_1139_D1</name>
</geneLocation>
<sequence length="230" mass="25910">MFYGYVRKIMFSERSVHLITSCTKGKNHQGHVWPTLDIDPKQTPDDAAYAWSNIVDDARSNQAVPALSLYSGNHWSTAKEILNSTRNLELWIISAGMGFLNSRDRVPSYEATFHQVPFRHDLWWKAITKSLGKHNRCATISQLMQSSPNDEYLIAASPVYIAAVQNDILKGIESLTHPLTQLTIVTSGAYAGPLEEYLIKSSSRMMKELECNMVCLNIKLAQYILKSGSR</sequence>